<dbReference type="Pfam" id="PF00069">
    <property type="entry name" value="Pkinase"/>
    <property type="match status" value="1"/>
</dbReference>
<keyword evidence="11" id="KW-1185">Reference proteome</keyword>
<dbReference type="PROSITE" id="PS50011">
    <property type="entry name" value="PROTEIN_KINASE_DOM"/>
    <property type="match status" value="1"/>
</dbReference>
<dbReference type="Gene3D" id="1.10.510.10">
    <property type="entry name" value="Transferase(Phosphotransferase) domain 1"/>
    <property type="match status" value="2"/>
</dbReference>
<keyword evidence="8" id="KW-1133">Transmembrane helix</keyword>
<dbReference type="InterPro" id="IPR000719">
    <property type="entry name" value="Prot_kinase_dom"/>
</dbReference>
<dbReference type="SMART" id="SM00220">
    <property type="entry name" value="S_TKc"/>
    <property type="match status" value="1"/>
</dbReference>
<evidence type="ECO:0000256" key="4">
    <source>
        <dbReference type="ARBA" id="ARBA00022777"/>
    </source>
</evidence>
<dbReference type="PANTHER" id="PTHR44329:SF214">
    <property type="entry name" value="PROTEIN KINASE DOMAIN-CONTAINING PROTEIN"/>
    <property type="match status" value="1"/>
</dbReference>
<feature type="region of interest" description="Disordered" evidence="7">
    <location>
        <begin position="206"/>
        <end position="230"/>
    </location>
</feature>
<name>A0A835XLD8_9CHLO</name>
<feature type="region of interest" description="Disordered" evidence="7">
    <location>
        <begin position="67"/>
        <end position="105"/>
    </location>
</feature>
<protein>
    <recommendedName>
        <fullName evidence="9">Protein kinase domain-containing protein</fullName>
    </recommendedName>
</protein>
<evidence type="ECO:0000256" key="6">
    <source>
        <dbReference type="PROSITE-ProRule" id="PRU10141"/>
    </source>
</evidence>
<keyword evidence="8" id="KW-0812">Transmembrane</keyword>
<dbReference type="Pfam" id="PF07714">
    <property type="entry name" value="PK_Tyr_Ser-Thr"/>
    <property type="match status" value="1"/>
</dbReference>
<evidence type="ECO:0000256" key="1">
    <source>
        <dbReference type="ARBA" id="ARBA00022527"/>
    </source>
</evidence>
<evidence type="ECO:0000256" key="2">
    <source>
        <dbReference type="ARBA" id="ARBA00022679"/>
    </source>
</evidence>
<dbReference type="PROSITE" id="PS00108">
    <property type="entry name" value="PROTEIN_KINASE_ST"/>
    <property type="match status" value="1"/>
</dbReference>
<dbReference type="InterPro" id="IPR001245">
    <property type="entry name" value="Ser-Thr/Tyr_kinase_cat_dom"/>
</dbReference>
<feature type="region of interest" description="Disordered" evidence="7">
    <location>
        <begin position="639"/>
        <end position="698"/>
    </location>
</feature>
<sequence length="698" mass="73855">MDFRGARDPMFTPGIDLIKAAEPAEAAFETAPATLVFQNCALVFTACLPPFVVEDYLRNEELPPSPRWPAEQLFTTSAPQPGCGSPPLPSPAAGQGSGGGALTSGAQPTALRIEPLPPLLQGRCWPEVLYARDLGFPAMDPNDDVGSNVSDGARRSAWYYLAFRNMTVMCRQVVDEDCLMRLGPFGCIALALNQGTVHLPPVEVGLQPSPAPAEPPPPPAVGAQAPATSGGDDDVPVGAIVGGVVGGTIGLVLVIAVTALLYRRSRHRRGKSAAATAGASSGETEKGCRALALATATDVEAQASGKLFTVLTCGTPFRADVECSGDLQLDDPSPSGTPKGPKSSISAAGPSQPSSSADDNVVRLLPEVLGKGAFGRVRKGVYRGRYVAVKQLLGEHDLDCASTAKALETTFNQELEVLARCEHPCIVRLLAACAKPPTPFVVLEMLETSLDKVLYGSGARRLLPVPLVLHIGLEVARGLEYLHPTVTHRDLKPANVLINDPWGPKPVVKLTECFDVTNSLISHKADMFAFGVLLWEMLSGTQPWRGLGIVEVAYQITMMGRRLPLPPAVLDAPPDRWPRKVVQLIQQCWDSDPARRPAAAEAVKWLALEQQREEMESQSNSQVQSQVQSRAVLREGEELAAQPRQRGQAEGLVTEAPAAAAAAAPSQGPGAEPSAAPTHAEDLSISAELQPSASSRKA</sequence>
<feature type="compositionally biased region" description="Low complexity" evidence="7">
    <location>
        <begin position="332"/>
        <end position="357"/>
    </location>
</feature>
<dbReference type="InterPro" id="IPR011009">
    <property type="entry name" value="Kinase-like_dom_sf"/>
</dbReference>
<feature type="domain" description="Protein kinase" evidence="9">
    <location>
        <begin position="363"/>
        <end position="606"/>
    </location>
</feature>
<keyword evidence="3 6" id="KW-0547">Nucleotide-binding</keyword>
<keyword evidence="8" id="KW-0472">Membrane</keyword>
<feature type="compositionally biased region" description="Pro residues" evidence="7">
    <location>
        <begin position="209"/>
        <end position="220"/>
    </location>
</feature>
<dbReference type="GO" id="GO:0005524">
    <property type="term" value="F:ATP binding"/>
    <property type="evidence" value="ECO:0007669"/>
    <property type="project" value="UniProtKB-UniRule"/>
</dbReference>
<feature type="transmembrane region" description="Helical" evidence="8">
    <location>
        <begin position="237"/>
        <end position="262"/>
    </location>
</feature>
<feature type="region of interest" description="Disordered" evidence="7">
    <location>
        <begin position="324"/>
        <end position="358"/>
    </location>
</feature>
<gene>
    <name evidence="10" type="ORF">HYH03_015730</name>
</gene>
<dbReference type="PANTHER" id="PTHR44329">
    <property type="entry name" value="SERINE/THREONINE-PROTEIN KINASE TNNI3K-RELATED"/>
    <property type="match status" value="1"/>
</dbReference>
<evidence type="ECO:0000256" key="5">
    <source>
        <dbReference type="ARBA" id="ARBA00022840"/>
    </source>
</evidence>
<organism evidence="10 11">
    <name type="scientific">Edaphochlamys debaryana</name>
    <dbReference type="NCBI Taxonomy" id="47281"/>
    <lineage>
        <taxon>Eukaryota</taxon>
        <taxon>Viridiplantae</taxon>
        <taxon>Chlorophyta</taxon>
        <taxon>core chlorophytes</taxon>
        <taxon>Chlorophyceae</taxon>
        <taxon>CS clade</taxon>
        <taxon>Chlamydomonadales</taxon>
        <taxon>Chlamydomonadales incertae sedis</taxon>
        <taxon>Edaphochlamys</taxon>
    </lineage>
</organism>
<feature type="compositionally biased region" description="Polar residues" evidence="7">
    <location>
        <begin position="687"/>
        <end position="698"/>
    </location>
</feature>
<dbReference type="GO" id="GO:0004674">
    <property type="term" value="F:protein serine/threonine kinase activity"/>
    <property type="evidence" value="ECO:0007669"/>
    <property type="project" value="UniProtKB-KW"/>
</dbReference>
<comment type="caution">
    <text evidence="10">The sequence shown here is derived from an EMBL/GenBank/DDBJ whole genome shotgun (WGS) entry which is preliminary data.</text>
</comment>
<keyword evidence="1" id="KW-0723">Serine/threonine-protein kinase</keyword>
<dbReference type="AlphaFoldDB" id="A0A835XLD8"/>
<dbReference type="Gene3D" id="3.30.200.20">
    <property type="entry name" value="Phosphorylase Kinase, domain 1"/>
    <property type="match status" value="1"/>
</dbReference>
<dbReference type="OrthoDB" id="536504at2759"/>
<dbReference type="InterPro" id="IPR008271">
    <property type="entry name" value="Ser/Thr_kinase_AS"/>
</dbReference>
<evidence type="ECO:0000256" key="7">
    <source>
        <dbReference type="SAM" id="MobiDB-lite"/>
    </source>
</evidence>
<dbReference type="SUPFAM" id="SSF56112">
    <property type="entry name" value="Protein kinase-like (PK-like)"/>
    <property type="match status" value="1"/>
</dbReference>
<evidence type="ECO:0000256" key="3">
    <source>
        <dbReference type="ARBA" id="ARBA00022741"/>
    </source>
</evidence>
<evidence type="ECO:0000259" key="9">
    <source>
        <dbReference type="PROSITE" id="PS50011"/>
    </source>
</evidence>
<keyword evidence="4" id="KW-0418">Kinase</keyword>
<evidence type="ECO:0000313" key="10">
    <source>
        <dbReference type="EMBL" id="KAG2485565.1"/>
    </source>
</evidence>
<dbReference type="Proteomes" id="UP000612055">
    <property type="component" value="Unassembled WGS sequence"/>
</dbReference>
<proteinExistence type="predicted"/>
<evidence type="ECO:0000256" key="8">
    <source>
        <dbReference type="SAM" id="Phobius"/>
    </source>
</evidence>
<dbReference type="PROSITE" id="PS00107">
    <property type="entry name" value="PROTEIN_KINASE_ATP"/>
    <property type="match status" value="1"/>
</dbReference>
<keyword evidence="5 6" id="KW-0067">ATP-binding</keyword>
<reference evidence="10" key="1">
    <citation type="journal article" date="2020" name="bioRxiv">
        <title>Comparative genomics of Chlamydomonas.</title>
        <authorList>
            <person name="Craig R.J."/>
            <person name="Hasan A.R."/>
            <person name="Ness R.W."/>
            <person name="Keightley P.D."/>
        </authorList>
    </citation>
    <scope>NUCLEOTIDE SEQUENCE</scope>
    <source>
        <strain evidence="10">CCAP 11/70</strain>
    </source>
</reference>
<feature type="compositionally biased region" description="Low complexity" evidence="7">
    <location>
        <begin position="655"/>
        <end position="677"/>
    </location>
</feature>
<accession>A0A835XLD8</accession>
<dbReference type="InterPro" id="IPR051681">
    <property type="entry name" value="Ser/Thr_Kinases-Pseudokinases"/>
</dbReference>
<dbReference type="EMBL" id="JAEHOE010000127">
    <property type="protein sequence ID" value="KAG2485565.1"/>
    <property type="molecule type" value="Genomic_DNA"/>
</dbReference>
<feature type="binding site" evidence="6">
    <location>
        <position position="390"/>
    </location>
    <ligand>
        <name>ATP</name>
        <dbReference type="ChEBI" id="CHEBI:30616"/>
    </ligand>
</feature>
<evidence type="ECO:0000313" key="11">
    <source>
        <dbReference type="Proteomes" id="UP000612055"/>
    </source>
</evidence>
<dbReference type="InterPro" id="IPR017441">
    <property type="entry name" value="Protein_kinase_ATP_BS"/>
</dbReference>
<keyword evidence="2" id="KW-0808">Transferase</keyword>